<evidence type="ECO:0000256" key="1">
    <source>
        <dbReference type="ARBA" id="ARBA00023125"/>
    </source>
</evidence>
<dbReference type="PROSITE" id="PS51900">
    <property type="entry name" value="CB"/>
    <property type="match status" value="1"/>
</dbReference>
<feature type="domain" description="Core-binding (CB)" evidence="3">
    <location>
        <begin position="22"/>
        <end position="105"/>
    </location>
</feature>
<dbReference type="InterPro" id="IPR044068">
    <property type="entry name" value="CB"/>
</dbReference>
<gene>
    <name evidence="4" type="ORF">ACIBG2_51420</name>
</gene>
<dbReference type="EMBL" id="JBITGY010000025">
    <property type="protein sequence ID" value="MFI6505866.1"/>
    <property type="molecule type" value="Genomic_DNA"/>
</dbReference>
<reference evidence="4 5" key="1">
    <citation type="submission" date="2024-10" db="EMBL/GenBank/DDBJ databases">
        <title>The Natural Products Discovery Center: Release of the First 8490 Sequenced Strains for Exploring Actinobacteria Biosynthetic Diversity.</title>
        <authorList>
            <person name="Kalkreuter E."/>
            <person name="Kautsar S.A."/>
            <person name="Yang D."/>
            <person name="Bader C.D."/>
            <person name="Teijaro C.N."/>
            <person name="Fluegel L."/>
            <person name="Davis C.M."/>
            <person name="Simpson J.R."/>
            <person name="Lauterbach L."/>
            <person name="Steele A.D."/>
            <person name="Gui C."/>
            <person name="Meng S."/>
            <person name="Li G."/>
            <person name="Viehrig K."/>
            <person name="Ye F."/>
            <person name="Su P."/>
            <person name="Kiefer A.F."/>
            <person name="Nichols A."/>
            <person name="Cepeda A.J."/>
            <person name="Yan W."/>
            <person name="Fan B."/>
            <person name="Jiang Y."/>
            <person name="Adhikari A."/>
            <person name="Zheng C.-J."/>
            <person name="Schuster L."/>
            <person name="Cowan T.M."/>
            <person name="Smanski M.J."/>
            <person name="Chevrette M.G."/>
            <person name="De Carvalho L.P.S."/>
            <person name="Shen B."/>
        </authorList>
    </citation>
    <scope>NUCLEOTIDE SEQUENCE [LARGE SCALE GENOMIC DNA]</scope>
    <source>
        <strain evidence="4 5">NPDC050545</strain>
    </source>
</reference>
<dbReference type="RefSeq" id="WP_397092285.1">
    <property type="nucleotide sequence ID" value="NZ_JBITGY010000025.1"/>
</dbReference>
<sequence length="169" mass="17897">MANVVALRPVGDVGAAARAAVVAAPRHLDRCKLSANTVKAYKRQSAAYTAWLTERAADHEAAFADVVGAEAAVTAWRRHLVRGKASPASINQALAAVKLRYTQSGLRIEVKPARLPRPGEPDALTPAQQGRVERAAAAAAPATGRSWRRCCTAAPGSRSAPACNWPTWR</sequence>
<comment type="caution">
    <text evidence="4">The sequence shown here is derived from an EMBL/GenBank/DDBJ whole genome shotgun (WGS) entry which is preliminary data.</text>
</comment>
<protein>
    <recommendedName>
        <fullName evidence="3">Core-binding (CB) domain-containing protein</fullName>
    </recommendedName>
</protein>
<proteinExistence type="predicted"/>
<evidence type="ECO:0000259" key="3">
    <source>
        <dbReference type="PROSITE" id="PS51900"/>
    </source>
</evidence>
<name>A0ABW7ZCJ8_9ACTN</name>
<dbReference type="Proteomes" id="UP001612741">
    <property type="component" value="Unassembled WGS sequence"/>
</dbReference>
<keyword evidence="1 2" id="KW-0238">DNA-binding</keyword>
<organism evidence="4 5">
    <name type="scientific">Nonomuraea typhae</name>
    <dbReference type="NCBI Taxonomy" id="2603600"/>
    <lineage>
        <taxon>Bacteria</taxon>
        <taxon>Bacillati</taxon>
        <taxon>Actinomycetota</taxon>
        <taxon>Actinomycetes</taxon>
        <taxon>Streptosporangiales</taxon>
        <taxon>Streptosporangiaceae</taxon>
        <taxon>Nonomuraea</taxon>
    </lineage>
</organism>
<dbReference type="InterPro" id="IPR010998">
    <property type="entry name" value="Integrase_recombinase_N"/>
</dbReference>
<evidence type="ECO:0000313" key="5">
    <source>
        <dbReference type="Proteomes" id="UP001612741"/>
    </source>
</evidence>
<dbReference type="Gene3D" id="1.10.150.130">
    <property type="match status" value="1"/>
</dbReference>
<keyword evidence="5" id="KW-1185">Reference proteome</keyword>
<accession>A0ABW7ZCJ8</accession>
<evidence type="ECO:0000256" key="2">
    <source>
        <dbReference type="PROSITE-ProRule" id="PRU01248"/>
    </source>
</evidence>
<evidence type="ECO:0000313" key="4">
    <source>
        <dbReference type="EMBL" id="MFI6505866.1"/>
    </source>
</evidence>